<organism evidence="9 10">
    <name type="scientific">Helicobacter cappadocius</name>
    <dbReference type="NCBI Taxonomy" id="3063998"/>
    <lineage>
        <taxon>Bacteria</taxon>
        <taxon>Pseudomonadati</taxon>
        <taxon>Campylobacterota</taxon>
        <taxon>Epsilonproteobacteria</taxon>
        <taxon>Campylobacterales</taxon>
        <taxon>Helicobacteraceae</taxon>
        <taxon>Helicobacter</taxon>
    </lineage>
</organism>
<evidence type="ECO:0000256" key="2">
    <source>
        <dbReference type="ARBA" id="ARBA00007118"/>
    </source>
</evidence>
<evidence type="ECO:0000256" key="1">
    <source>
        <dbReference type="ARBA" id="ARBA00001917"/>
    </source>
</evidence>
<feature type="domain" description="Nitroreductase" evidence="7">
    <location>
        <begin position="12"/>
        <end position="190"/>
    </location>
</feature>
<proteinExistence type="inferred from homology"/>
<evidence type="ECO:0000256" key="6">
    <source>
        <dbReference type="ARBA" id="ARBA00023002"/>
    </source>
</evidence>
<evidence type="ECO:0000313" key="8">
    <source>
        <dbReference type="EMBL" id="MDO7253858.1"/>
    </source>
</evidence>
<dbReference type="AlphaFoldDB" id="A0AA90TCL5"/>
<reference evidence="8 10" key="3">
    <citation type="journal article" date="2024" name="Syst. Appl. Microbiol.">
        <title>Helicobacter cappadocius sp. nov., from lizards: The first psychrotrophic Helicobacter species.</title>
        <authorList>
            <person name="Aydin F."/>
            <person name="Tarhane S."/>
            <person name="Karakaya E."/>
            <person name="Abay S."/>
            <person name="Kayman T."/>
            <person name="Guran O."/>
            <person name="Bozkurt E."/>
            <person name="Uzum N."/>
            <person name="Avci A."/>
            <person name="Olgun K."/>
            <person name="Jablonski D."/>
            <person name="Guran C."/>
            <person name="Burcin Saticioglu I."/>
        </authorList>
    </citation>
    <scope>NUCLEOTIDE SEQUENCE [LARGE SCALE GENOMIC DNA]</scope>
    <source>
        <strain evidence="8">Faydin-H75</strain>
        <strain evidence="10">faydin-H76</strain>
    </source>
</reference>
<reference evidence="8" key="2">
    <citation type="submission" date="2023-07" db="EMBL/GenBank/DDBJ databases">
        <authorList>
            <person name="Aydin F."/>
            <person name="Tarhane S."/>
            <person name="Saticioglu I.B."/>
            <person name="Karakaya E."/>
            <person name="Abay S."/>
            <person name="Guran O."/>
            <person name="Bozkurt E."/>
            <person name="Uzum N."/>
            <person name="Olgun K."/>
            <person name="Jablonski D."/>
        </authorList>
    </citation>
    <scope>NUCLEOTIDE SEQUENCE</scope>
    <source>
        <strain evidence="8">Faydin-H75</strain>
    </source>
</reference>
<dbReference type="PANTHER" id="PTHR43673">
    <property type="entry name" value="NAD(P)H NITROREDUCTASE YDGI-RELATED"/>
    <property type="match status" value="1"/>
</dbReference>
<dbReference type="InterPro" id="IPR000415">
    <property type="entry name" value="Nitroreductase-like"/>
</dbReference>
<dbReference type="GO" id="GO:0016491">
    <property type="term" value="F:oxidoreductase activity"/>
    <property type="evidence" value="ECO:0007669"/>
    <property type="project" value="UniProtKB-KW"/>
</dbReference>
<dbReference type="EMBL" id="JAUPEV010000016">
    <property type="protein sequence ID" value="MDO7253858.1"/>
    <property type="molecule type" value="Genomic_DNA"/>
</dbReference>
<dbReference type="InterPro" id="IPR033878">
    <property type="entry name" value="NfsB-like"/>
</dbReference>
<dbReference type="RefSeq" id="WP_305517697.1">
    <property type="nucleotide sequence ID" value="NZ_JAUPEV010000016.1"/>
</dbReference>
<dbReference type="Gene3D" id="3.40.109.10">
    <property type="entry name" value="NADH Oxidase"/>
    <property type="match status" value="1"/>
</dbReference>
<dbReference type="Proteomes" id="UP001240777">
    <property type="component" value="Unassembled WGS sequence"/>
</dbReference>
<dbReference type="EMBL" id="JAUYZK010000017">
    <property type="protein sequence ID" value="MDP2539796.1"/>
    <property type="molecule type" value="Genomic_DNA"/>
</dbReference>
<evidence type="ECO:0000313" key="11">
    <source>
        <dbReference type="Proteomes" id="UP001240777"/>
    </source>
</evidence>
<dbReference type="Proteomes" id="UP001177258">
    <property type="component" value="Unassembled WGS sequence"/>
</dbReference>
<name>A0AA90TCL5_9HELI</name>
<dbReference type="InterPro" id="IPR029479">
    <property type="entry name" value="Nitroreductase"/>
</dbReference>
<reference evidence="9 11" key="1">
    <citation type="submission" date="2023-07" db="EMBL/GenBank/DDBJ databases">
        <title>Unpublished Manusciprt.</title>
        <authorList>
            <person name="Aydin F."/>
            <person name="Tarhane S."/>
            <person name="Saticioglu I.B."/>
            <person name="Karakaya E."/>
            <person name="Abay S."/>
            <person name="Guran O."/>
            <person name="Bozkurt E."/>
            <person name="Uzum N."/>
            <person name="Olgun K."/>
            <person name="Jablonski D."/>
        </authorList>
    </citation>
    <scope>NUCLEOTIDE SEQUENCE</scope>
    <source>
        <strain evidence="11">faydin-H75</strain>
        <strain evidence="9">Faydin-H76</strain>
    </source>
</reference>
<evidence type="ECO:0000259" key="7">
    <source>
        <dbReference type="Pfam" id="PF00881"/>
    </source>
</evidence>
<comment type="similarity">
    <text evidence="2">Belongs to the nitroreductase family.</text>
</comment>
<evidence type="ECO:0000313" key="9">
    <source>
        <dbReference type="EMBL" id="MDP2539796.1"/>
    </source>
</evidence>
<dbReference type="PANTHER" id="PTHR43673:SF2">
    <property type="entry name" value="NITROREDUCTASE"/>
    <property type="match status" value="1"/>
</dbReference>
<dbReference type="Pfam" id="PF00881">
    <property type="entry name" value="Nitroreductase"/>
    <property type="match status" value="1"/>
</dbReference>
<keyword evidence="11" id="KW-1185">Reference proteome</keyword>
<evidence type="ECO:0000256" key="3">
    <source>
        <dbReference type="ARBA" id="ARBA00022630"/>
    </source>
</evidence>
<evidence type="ECO:0000256" key="5">
    <source>
        <dbReference type="ARBA" id="ARBA00022857"/>
    </source>
</evidence>
<sequence>MRQNNFIDILHFRHACKVFDTNKKISPEDFELILEAGRLSPSSFGLEPTRLMIIRDKNLREKMKPLCWNQEQITTASELVVFKSRVSDLKAPTNYVSTMVSRRMGGDKSTYEAYQQRIRGFLVANDLLGENIINWTARQAYLMASSMMNCAAFLGIDSCPIEGFERTPIEKLFGIDTFKERVVLIVPFGYRLKEQPSKKYRISMDELVEYK</sequence>
<dbReference type="CDD" id="cd02149">
    <property type="entry name" value="NfsB-like"/>
    <property type="match status" value="1"/>
</dbReference>
<keyword evidence="5" id="KW-0521">NADP</keyword>
<protein>
    <submittedName>
        <fullName evidence="9">Nitroreductase family protein</fullName>
    </submittedName>
</protein>
<evidence type="ECO:0000256" key="4">
    <source>
        <dbReference type="ARBA" id="ARBA00022643"/>
    </source>
</evidence>
<evidence type="ECO:0000313" key="10">
    <source>
        <dbReference type="Proteomes" id="UP001177258"/>
    </source>
</evidence>
<keyword evidence="6" id="KW-0560">Oxidoreductase</keyword>
<dbReference type="SUPFAM" id="SSF55469">
    <property type="entry name" value="FMN-dependent nitroreductase-like"/>
    <property type="match status" value="1"/>
</dbReference>
<gene>
    <name evidence="8" type="ORF">Q5I04_08070</name>
    <name evidence="9" type="ORF">Q5I06_08420</name>
</gene>
<keyword evidence="4" id="KW-0288">FMN</keyword>
<accession>A0AA90TCL5</accession>
<keyword evidence="3" id="KW-0285">Flavoprotein</keyword>
<comment type="caution">
    <text evidence="9">The sequence shown here is derived from an EMBL/GenBank/DDBJ whole genome shotgun (WGS) entry which is preliminary data.</text>
</comment>
<comment type="cofactor">
    <cofactor evidence="1">
        <name>FMN</name>
        <dbReference type="ChEBI" id="CHEBI:58210"/>
    </cofactor>
</comment>